<dbReference type="Proteomes" id="UP000037696">
    <property type="component" value="Unassembled WGS sequence"/>
</dbReference>
<dbReference type="AlphaFoldDB" id="A0A0M8P369"/>
<evidence type="ECO:0000313" key="2">
    <source>
        <dbReference type="Proteomes" id="UP000037696"/>
    </source>
</evidence>
<evidence type="ECO:0000313" key="1">
    <source>
        <dbReference type="EMBL" id="KOS44496.1"/>
    </source>
</evidence>
<protein>
    <submittedName>
        <fullName evidence="1">Uncharacterized protein</fullName>
    </submittedName>
</protein>
<organism evidence="1 2">
    <name type="scientific">Penicillium nordicum</name>
    <dbReference type="NCBI Taxonomy" id="229535"/>
    <lineage>
        <taxon>Eukaryota</taxon>
        <taxon>Fungi</taxon>
        <taxon>Dikarya</taxon>
        <taxon>Ascomycota</taxon>
        <taxon>Pezizomycotina</taxon>
        <taxon>Eurotiomycetes</taxon>
        <taxon>Eurotiomycetidae</taxon>
        <taxon>Eurotiales</taxon>
        <taxon>Aspergillaceae</taxon>
        <taxon>Penicillium</taxon>
    </lineage>
</organism>
<proteinExistence type="predicted"/>
<name>A0A0M8P369_9EURO</name>
<sequence length="87" mass="9648">MTSDSTLLLPIRGRPIYSPVICDNATLKSEDGAKPTSRALGQQCLNNHDDFHFLSNVGLPLRILEIPDLNPLQLEISYICSSNIEPR</sequence>
<dbReference type="EMBL" id="LHQQ01000060">
    <property type="protein sequence ID" value="KOS44496.1"/>
    <property type="molecule type" value="Genomic_DNA"/>
</dbReference>
<comment type="caution">
    <text evidence="1">The sequence shown here is derived from an EMBL/GenBank/DDBJ whole genome shotgun (WGS) entry which is preliminary data.</text>
</comment>
<gene>
    <name evidence="1" type="ORF">ACN38_g4610</name>
</gene>
<keyword evidence="2" id="KW-1185">Reference proteome</keyword>
<reference evidence="1 2" key="1">
    <citation type="submission" date="2015-08" db="EMBL/GenBank/DDBJ databases">
        <title>Genome sequencing of Penicillium nordicum.</title>
        <authorList>
            <person name="Nguyen H.D."/>
            <person name="Seifert K.A."/>
        </authorList>
    </citation>
    <scope>NUCLEOTIDE SEQUENCE [LARGE SCALE GENOMIC DNA]</scope>
    <source>
        <strain evidence="1 2">DAOMC 185683</strain>
    </source>
</reference>
<accession>A0A0M8P369</accession>